<evidence type="ECO:0000256" key="2">
    <source>
        <dbReference type="ARBA" id="ARBA00004236"/>
    </source>
</evidence>
<feature type="domain" description="Histidine kinase" evidence="13">
    <location>
        <begin position="237"/>
        <end position="434"/>
    </location>
</feature>
<dbReference type="SMART" id="SM00304">
    <property type="entry name" value="HAMP"/>
    <property type="match status" value="1"/>
</dbReference>
<dbReference type="InterPro" id="IPR005467">
    <property type="entry name" value="His_kinase_dom"/>
</dbReference>
<reference evidence="16" key="1">
    <citation type="journal article" date="2019" name="Int. J. Syst. Evol. Microbiol.">
        <title>The Global Catalogue of Microorganisms (GCM) 10K type strain sequencing project: providing services to taxonomists for standard genome sequencing and annotation.</title>
        <authorList>
            <consortium name="The Broad Institute Genomics Platform"/>
            <consortium name="The Broad Institute Genome Sequencing Center for Infectious Disease"/>
            <person name="Wu L."/>
            <person name="Ma J."/>
        </authorList>
    </citation>
    <scope>NUCLEOTIDE SEQUENCE [LARGE SCALE GENOMIC DNA]</scope>
    <source>
        <strain evidence="16">JCM 16953</strain>
    </source>
</reference>
<keyword evidence="5" id="KW-0808">Transferase</keyword>
<dbReference type="Pfam" id="PF00512">
    <property type="entry name" value="HisKA"/>
    <property type="match status" value="1"/>
</dbReference>
<dbReference type="InterPro" id="IPR036890">
    <property type="entry name" value="HATPase_C_sf"/>
</dbReference>
<accession>A0ABP7J0D3</accession>
<evidence type="ECO:0000313" key="16">
    <source>
        <dbReference type="Proteomes" id="UP001501821"/>
    </source>
</evidence>
<dbReference type="SUPFAM" id="SSF55874">
    <property type="entry name" value="ATPase domain of HSP90 chaperone/DNA topoisomerase II/histidine kinase"/>
    <property type="match status" value="1"/>
</dbReference>
<dbReference type="InterPro" id="IPR003660">
    <property type="entry name" value="HAMP_dom"/>
</dbReference>
<dbReference type="GO" id="GO:0016301">
    <property type="term" value="F:kinase activity"/>
    <property type="evidence" value="ECO:0007669"/>
    <property type="project" value="UniProtKB-KW"/>
</dbReference>
<dbReference type="SMART" id="SM00388">
    <property type="entry name" value="HisKA"/>
    <property type="match status" value="1"/>
</dbReference>
<gene>
    <name evidence="15" type="ORF">GCM10022242_35230</name>
</gene>
<dbReference type="Gene3D" id="3.30.565.10">
    <property type="entry name" value="Histidine kinase-like ATPase, C-terminal domain"/>
    <property type="match status" value="1"/>
</dbReference>
<evidence type="ECO:0000256" key="10">
    <source>
        <dbReference type="ARBA" id="ARBA00023136"/>
    </source>
</evidence>
<keyword evidence="16" id="KW-1185">Reference proteome</keyword>
<dbReference type="RefSeq" id="WP_344777897.1">
    <property type="nucleotide sequence ID" value="NZ_BAABAH010000015.1"/>
</dbReference>
<dbReference type="Gene3D" id="6.10.340.10">
    <property type="match status" value="1"/>
</dbReference>
<evidence type="ECO:0000256" key="8">
    <source>
        <dbReference type="ARBA" id="ARBA00022989"/>
    </source>
</evidence>
<dbReference type="SUPFAM" id="SSF47384">
    <property type="entry name" value="Homodimeric domain of signal transducing histidine kinase"/>
    <property type="match status" value="1"/>
</dbReference>
<evidence type="ECO:0000259" key="14">
    <source>
        <dbReference type="PROSITE" id="PS50885"/>
    </source>
</evidence>
<keyword evidence="10 12" id="KW-0472">Membrane</keyword>
<dbReference type="InterPro" id="IPR050428">
    <property type="entry name" value="TCS_sensor_his_kinase"/>
</dbReference>
<dbReference type="SUPFAM" id="SSF158472">
    <property type="entry name" value="HAMP domain-like"/>
    <property type="match status" value="1"/>
</dbReference>
<comment type="catalytic activity">
    <reaction evidence="1">
        <text>ATP + protein L-histidine = ADP + protein N-phospho-L-histidine.</text>
        <dbReference type="EC" id="2.7.13.3"/>
    </reaction>
</comment>
<keyword evidence="7 15" id="KW-0418">Kinase</keyword>
<dbReference type="Pfam" id="PF02518">
    <property type="entry name" value="HATPase_c"/>
    <property type="match status" value="1"/>
</dbReference>
<proteinExistence type="predicted"/>
<feature type="transmembrane region" description="Helical" evidence="12">
    <location>
        <begin position="14"/>
        <end position="37"/>
    </location>
</feature>
<dbReference type="EC" id="2.7.13.3" evidence="3"/>
<feature type="coiled-coil region" evidence="11">
    <location>
        <begin position="210"/>
        <end position="237"/>
    </location>
</feature>
<dbReference type="InterPro" id="IPR003661">
    <property type="entry name" value="HisK_dim/P_dom"/>
</dbReference>
<comment type="caution">
    <text evidence="15">The sequence shown here is derived from an EMBL/GenBank/DDBJ whole genome shotgun (WGS) entry which is preliminary data.</text>
</comment>
<feature type="transmembrane region" description="Helical" evidence="12">
    <location>
        <begin position="152"/>
        <end position="174"/>
    </location>
</feature>
<evidence type="ECO:0000256" key="9">
    <source>
        <dbReference type="ARBA" id="ARBA00023012"/>
    </source>
</evidence>
<dbReference type="SMART" id="SM00387">
    <property type="entry name" value="HATPase_c"/>
    <property type="match status" value="1"/>
</dbReference>
<name>A0ABP7J0D3_9ACTN</name>
<evidence type="ECO:0000256" key="12">
    <source>
        <dbReference type="SAM" id="Phobius"/>
    </source>
</evidence>
<evidence type="ECO:0000256" key="7">
    <source>
        <dbReference type="ARBA" id="ARBA00022777"/>
    </source>
</evidence>
<dbReference type="Proteomes" id="UP001501821">
    <property type="component" value="Unassembled WGS sequence"/>
</dbReference>
<dbReference type="InterPro" id="IPR036097">
    <property type="entry name" value="HisK_dim/P_sf"/>
</dbReference>
<dbReference type="InterPro" id="IPR003594">
    <property type="entry name" value="HATPase_dom"/>
</dbReference>
<evidence type="ECO:0000256" key="6">
    <source>
        <dbReference type="ARBA" id="ARBA00022692"/>
    </source>
</evidence>
<evidence type="ECO:0000256" key="3">
    <source>
        <dbReference type="ARBA" id="ARBA00012438"/>
    </source>
</evidence>
<protein>
    <recommendedName>
        <fullName evidence="3">histidine kinase</fullName>
        <ecNumber evidence="3">2.7.13.3</ecNumber>
    </recommendedName>
</protein>
<keyword evidence="11" id="KW-0175">Coiled coil</keyword>
<dbReference type="PROSITE" id="PS50885">
    <property type="entry name" value="HAMP"/>
    <property type="match status" value="1"/>
</dbReference>
<evidence type="ECO:0000256" key="11">
    <source>
        <dbReference type="SAM" id="Coils"/>
    </source>
</evidence>
<evidence type="ECO:0000256" key="4">
    <source>
        <dbReference type="ARBA" id="ARBA00022553"/>
    </source>
</evidence>
<dbReference type="InterPro" id="IPR004358">
    <property type="entry name" value="Sig_transdc_His_kin-like_C"/>
</dbReference>
<organism evidence="15 16">
    <name type="scientific">Nocardioides panacisoli</name>
    <dbReference type="NCBI Taxonomy" id="627624"/>
    <lineage>
        <taxon>Bacteria</taxon>
        <taxon>Bacillati</taxon>
        <taxon>Actinomycetota</taxon>
        <taxon>Actinomycetes</taxon>
        <taxon>Propionibacteriales</taxon>
        <taxon>Nocardioidaceae</taxon>
        <taxon>Nocardioides</taxon>
    </lineage>
</organism>
<evidence type="ECO:0000256" key="1">
    <source>
        <dbReference type="ARBA" id="ARBA00000085"/>
    </source>
</evidence>
<dbReference type="PANTHER" id="PTHR45436">
    <property type="entry name" value="SENSOR HISTIDINE KINASE YKOH"/>
    <property type="match status" value="1"/>
</dbReference>
<dbReference type="PRINTS" id="PR00344">
    <property type="entry name" value="BCTRLSENSOR"/>
</dbReference>
<dbReference type="Pfam" id="PF00672">
    <property type="entry name" value="HAMP"/>
    <property type="match status" value="1"/>
</dbReference>
<evidence type="ECO:0000259" key="13">
    <source>
        <dbReference type="PROSITE" id="PS50109"/>
    </source>
</evidence>
<keyword evidence="8 12" id="KW-1133">Transmembrane helix</keyword>
<dbReference type="PANTHER" id="PTHR45436:SF5">
    <property type="entry name" value="SENSOR HISTIDINE KINASE TRCS"/>
    <property type="match status" value="1"/>
</dbReference>
<evidence type="ECO:0000313" key="15">
    <source>
        <dbReference type="EMBL" id="GAA3830762.1"/>
    </source>
</evidence>
<keyword evidence="9" id="KW-0902">Two-component regulatory system</keyword>
<sequence length="434" mass="45421">MIALRSGGSFRTQLVVLTSAVTGIGVVVLILVLQLVLARSAAGTIDTVLSDHADAVIGSVTTGPQGDLQVPEAQLEAGVAVYDEQGELAAGAAPRSLREVYSDLSTTSHSRSVEVGDETRVLGRPFTLADGTRGAVVVTESARPYERAERQALWLSLGAGALMVLLAAGLSAWVSRRALRPVVEMSRSADDWSRHDLTHRFDLGPGGNELTELGRTLDRLLDRVAEAIRAEQRLTSELAHELRTPLASVQANAQLALAGADAGPISRESLEEVLAAARRMSATIDGLLELARAEFPMALGGSCLLADALADAVTWSHGPGAVSYDVDESLRLALDDALAVRAIGPVVDNATRHGSHVRITAAAVDDWVDIIVDDDGPGVGAEDREACFLPGRTTTGGAGLGLPLARRVARSAGGDVAFADRASGARVVVRLPRR</sequence>
<keyword evidence="6 12" id="KW-0812">Transmembrane</keyword>
<feature type="domain" description="HAMP" evidence="14">
    <location>
        <begin position="176"/>
        <end position="229"/>
    </location>
</feature>
<dbReference type="PROSITE" id="PS50109">
    <property type="entry name" value="HIS_KIN"/>
    <property type="match status" value="1"/>
</dbReference>
<comment type="subcellular location">
    <subcellularLocation>
        <location evidence="2">Cell membrane</location>
    </subcellularLocation>
</comment>
<dbReference type="EMBL" id="BAABAH010000015">
    <property type="protein sequence ID" value="GAA3830762.1"/>
    <property type="molecule type" value="Genomic_DNA"/>
</dbReference>
<evidence type="ECO:0000256" key="5">
    <source>
        <dbReference type="ARBA" id="ARBA00022679"/>
    </source>
</evidence>
<dbReference type="Gene3D" id="1.10.287.130">
    <property type="match status" value="1"/>
</dbReference>
<dbReference type="CDD" id="cd00082">
    <property type="entry name" value="HisKA"/>
    <property type="match status" value="1"/>
</dbReference>
<keyword evidence="4" id="KW-0597">Phosphoprotein</keyword>